<feature type="non-terminal residue" evidence="1">
    <location>
        <position position="1"/>
    </location>
</feature>
<evidence type="ECO:0000313" key="2">
    <source>
        <dbReference type="Proteomes" id="UP001328107"/>
    </source>
</evidence>
<feature type="non-terminal residue" evidence="1">
    <location>
        <position position="65"/>
    </location>
</feature>
<organism evidence="1 2">
    <name type="scientific">Pristionchus mayeri</name>
    <dbReference type="NCBI Taxonomy" id="1317129"/>
    <lineage>
        <taxon>Eukaryota</taxon>
        <taxon>Metazoa</taxon>
        <taxon>Ecdysozoa</taxon>
        <taxon>Nematoda</taxon>
        <taxon>Chromadorea</taxon>
        <taxon>Rhabditida</taxon>
        <taxon>Rhabditina</taxon>
        <taxon>Diplogasteromorpha</taxon>
        <taxon>Diplogasteroidea</taxon>
        <taxon>Neodiplogasteridae</taxon>
        <taxon>Pristionchus</taxon>
    </lineage>
</organism>
<reference evidence="2" key="1">
    <citation type="submission" date="2022-10" db="EMBL/GenBank/DDBJ databases">
        <title>Genome assembly of Pristionchus species.</title>
        <authorList>
            <person name="Yoshida K."/>
            <person name="Sommer R.J."/>
        </authorList>
    </citation>
    <scope>NUCLEOTIDE SEQUENCE [LARGE SCALE GENOMIC DNA]</scope>
    <source>
        <strain evidence="2">RS5460</strain>
    </source>
</reference>
<dbReference type="AlphaFoldDB" id="A0AAN5I2T0"/>
<dbReference type="EMBL" id="BTRK01000004">
    <property type="protein sequence ID" value="GMR49425.1"/>
    <property type="molecule type" value="Genomic_DNA"/>
</dbReference>
<protein>
    <submittedName>
        <fullName evidence="1">Uncharacterized protein</fullName>
    </submittedName>
</protein>
<comment type="caution">
    <text evidence="1">The sequence shown here is derived from an EMBL/GenBank/DDBJ whole genome shotgun (WGS) entry which is preliminary data.</text>
</comment>
<keyword evidence="2" id="KW-1185">Reference proteome</keyword>
<evidence type="ECO:0000313" key="1">
    <source>
        <dbReference type="EMBL" id="GMR49425.1"/>
    </source>
</evidence>
<name>A0AAN5I2T0_9BILA</name>
<proteinExistence type="predicted"/>
<accession>A0AAN5I2T0</accession>
<gene>
    <name evidence="1" type="ORF">PMAYCL1PPCAC_19620</name>
</gene>
<sequence>NQNLLERTTLNSSHNLVHLDEIIRVIYDSEKIGDHRLKALSEVLRRLDEAIQMNSNSIVLRSGRS</sequence>
<dbReference type="Proteomes" id="UP001328107">
    <property type="component" value="Unassembled WGS sequence"/>
</dbReference>